<name>A0ABY6N055_9ALTE</name>
<dbReference type="Proteomes" id="UP001163739">
    <property type="component" value="Chromosome"/>
</dbReference>
<dbReference type="RefSeq" id="WP_265046972.1">
    <property type="nucleotide sequence ID" value="NZ_CP100390.1"/>
</dbReference>
<dbReference type="InterPro" id="IPR009921">
    <property type="entry name" value="YehS-like"/>
</dbReference>
<gene>
    <name evidence="1" type="ORF">NKI27_15615</name>
</gene>
<dbReference type="PANTHER" id="PTHR37805:SF1">
    <property type="entry name" value="CYTOPLASMIC PROTEIN"/>
    <property type="match status" value="1"/>
</dbReference>
<evidence type="ECO:0000313" key="2">
    <source>
        <dbReference type="Proteomes" id="UP001163739"/>
    </source>
</evidence>
<dbReference type="Pfam" id="PF07308">
    <property type="entry name" value="DUF1456"/>
    <property type="match status" value="2"/>
</dbReference>
<reference evidence="1" key="1">
    <citation type="submission" date="2022-06" db="EMBL/GenBank/DDBJ databases">
        <title>Alkalimarinus sp. nov., isolated from gut of a Alitta virens.</title>
        <authorList>
            <person name="Yang A.I."/>
            <person name="Shin N.-R."/>
        </authorList>
    </citation>
    <scope>NUCLEOTIDE SEQUENCE</scope>
    <source>
        <strain evidence="1">A2M4</strain>
    </source>
</reference>
<sequence length="157" mass="18126">MTNNDILRRLRFTLDLNEPKIVAIFALADHKVTGNQVTRWLKKEDDPAYVECTDVEFATFLNGLITDKRGKKEGPAPVPEKRLNNNIIFRKLKIALNLQSDDVLAIMDLADLRMSKHELSAFFRKPGHQHYRDCLDQVMRNFLMGLQLKFRPDSGSK</sequence>
<proteinExistence type="predicted"/>
<protein>
    <submittedName>
        <fullName evidence="1">DUF1456 family protein</fullName>
    </submittedName>
</protein>
<dbReference type="PANTHER" id="PTHR37805">
    <property type="entry name" value="CYTOPLASMIC PROTEIN-RELATED"/>
    <property type="match status" value="1"/>
</dbReference>
<evidence type="ECO:0000313" key="1">
    <source>
        <dbReference type="EMBL" id="UZE95483.1"/>
    </source>
</evidence>
<dbReference type="EMBL" id="CP100390">
    <property type="protein sequence ID" value="UZE95483.1"/>
    <property type="molecule type" value="Genomic_DNA"/>
</dbReference>
<keyword evidence="2" id="KW-1185">Reference proteome</keyword>
<organism evidence="1 2">
    <name type="scientific">Alkalimarinus alittae</name>
    <dbReference type="NCBI Taxonomy" id="2961619"/>
    <lineage>
        <taxon>Bacteria</taxon>
        <taxon>Pseudomonadati</taxon>
        <taxon>Pseudomonadota</taxon>
        <taxon>Gammaproteobacteria</taxon>
        <taxon>Alteromonadales</taxon>
        <taxon>Alteromonadaceae</taxon>
        <taxon>Alkalimarinus</taxon>
    </lineage>
</organism>
<accession>A0ABY6N055</accession>